<keyword evidence="4 11" id="KW-0808">Transferase</keyword>
<dbReference type="InterPro" id="IPR043519">
    <property type="entry name" value="NT_sf"/>
</dbReference>
<proteinExistence type="inferred from homology"/>
<dbReference type="SUPFAM" id="SSF81301">
    <property type="entry name" value="Nucleotidyltransferase"/>
    <property type="match status" value="1"/>
</dbReference>
<dbReference type="GO" id="GO:0016779">
    <property type="term" value="F:nucleotidyltransferase activity"/>
    <property type="evidence" value="ECO:0007669"/>
    <property type="project" value="UniProtKB-KW"/>
</dbReference>
<evidence type="ECO:0000256" key="10">
    <source>
        <dbReference type="ARBA" id="ARBA00022884"/>
    </source>
</evidence>
<evidence type="ECO:0000256" key="2">
    <source>
        <dbReference type="ARBA" id="ARBA00007265"/>
    </source>
</evidence>
<feature type="domain" description="HD" evidence="13">
    <location>
        <begin position="235"/>
        <end position="342"/>
    </location>
</feature>
<dbReference type="InterPro" id="IPR003607">
    <property type="entry name" value="HD/PDEase_dom"/>
</dbReference>
<dbReference type="Gene3D" id="1.10.3090.10">
    <property type="entry name" value="cca-adding enzyme, domain 2"/>
    <property type="match status" value="1"/>
</dbReference>
<dbReference type="InterPro" id="IPR006674">
    <property type="entry name" value="HD_domain"/>
</dbReference>
<evidence type="ECO:0000256" key="5">
    <source>
        <dbReference type="ARBA" id="ARBA00022694"/>
    </source>
</evidence>
<accession>A0AAU7UBH9</accession>
<dbReference type="GO" id="GO:0046872">
    <property type="term" value="F:metal ion binding"/>
    <property type="evidence" value="ECO:0007669"/>
    <property type="project" value="UniProtKB-KW"/>
</dbReference>
<dbReference type="RefSeq" id="WP_350243774.1">
    <property type="nucleotide sequence ID" value="NZ_CP158299.1"/>
</dbReference>
<dbReference type="PANTHER" id="PTHR47545:SF2">
    <property type="entry name" value="CC-ADDING TRNA NUCLEOTIDYLTRANSFERASE"/>
    <property type="match status" value="1"/>
</dbReference>
<keyword evidence="10 11" id="KW-0694">RNA-binding</keyword>
<evidence type="ECO:0000259" key="14">
    <source>
        <dbReference type="Pfam" id="PF12627"/>
    </source>
</evidence>
<reference evidence="15" key="1">
    <citation type="submission" date="2024-06" db="EMBL/GenBank/DDBJ databases">
        <title>Draft Genome Sequence of Deinococcus sonorensis Type Strain KR-87, a Biofilm Producing Representative of the Genus Deinococcus.</title>
        <authorList>
            <person name="Boren L.S."/>
            <person name="Grosso R.A."/>
            <person name="Hugenberg-Cox A.N."/>
            <person name="Hill J.T.E."/>
            <person name="Albert C.M."/>
            <person name="Tuohy J.M."/>
        </authorList>
    </citation>
    <scope>NUCLEOTIDE SEQUENCE</scope>
    <source>
        <strain evidence="15">KR-87</strain>
    </source>
</reference>
<evidence type="ECO:0000256" key="8">
    <source>
        <dbReference type="ARBA" id="ARBA00022741"/>
    </source>
</evidence>
<dbReference type="PANTHER" id="PTHR47545">
    <property type="entry name" value="MULTIFUNCTIONAL CCA PROTEIN"/>
    <property type="match status" value="1"/>
</dbReference>
<dbReference type="InterPro" id="IPR032828">
    <property type="entry name" value="PolyA_RNA-bd"/>
</dbReference>
<dbReference type="EMBL" id="CP158299">
    <property type="protein sequence ID" value="XBV85733.1"/>
    <property type="molecule type" value="Genomic_DNA"/>
</dbReference>
<evidence type="ECO:0000256" key="11">
    <source>
        <dbReference type="RuleBase" id="RU003953"/>
    </source>
</evidence>
<dbReference type="Gene3D" id="3.30.460.10">
    <property type="entry name" value="Beta Polymerase, domain 2"/>
    <property type="match status" value="1"/>
</dbReference>
<dbReference type="GO" id="GO:0008033">
    <property type="term" value="P:tRNA processing"/>
    <property type="evidence" value="ECO:0007669"/>
    <property type="project" value="UniProtKB-KW"/>
</dbReference>
<dbReference type="Pfam" id="PF01966">
    <property type="entry name" value="HD"/>
    <property type="match status" value="1"/>
</dbReference>
<dbReference type="Pfam" id="PF01743">
    <property type="entry name" value="PolyA_pol"/>
    <property type="match status" value="1"/>
</dbReference>
<keyword evidence="5" id="KW-0819">tRNA processing</keyword>
<dbReference type="CDD" id="cd00077">
    <property type="entry name" value="HDc"/>
    <property type="match status" value="1"/>
</dbReference>
<comment type="cofactor">
    <cofactor evidence="1">
        <name>Mg(2+)</name>
        <dbReference type="ChEBI" id="CHEBI:18420"/>
    </cofactor>
</comment>
<dbReference type="GO" id="GO:0000166">
    <property type="term" value="F:nucleotide binding"/>
    <property type="evidence" value="ECO:0007669"/>
    <property type="project" value="UniProtKB-KW"/>
</dbReference>
<dbReference type="KEGG" id="dsc:ABOD76_05350"/>
<gene>
    <name evidence="15" type="ORF">ABOD76_05350</name>
</gene>
<evidence type="ECO:0000256" key="3">
    <source>
        <dbReference type="ARBA" id="ARBA00022555"/>
    </source>
</evidence>
<evidence type="ECO:0000313" key="15">
    <source>
        <dbReference type="EMBL" id="XBV85733.1"/>
    </source>
</evidence>
<keyword evidence="8" id="KW-0547">Nucleotide-binding</keyword>
<evidence type="ECO:0000259" key="12">
    <source>
        <dbReference type="Pfam" id="PF01743"/>
    </source>
</evidence>
<dbReference type="GO" id="GO:0000049">
    <property type="term" value="F:tRNA binding"/>
    <property type="evidence" value="ECO:0007669"/>
    <property type="project" value="UniProtKB-KW"/>
</dbReference>
<keyword evidence="6" id="KW-0548">Nucleotidyltransferase</keyword>
<dbReference type="InterPro" id="IPR006675">
    <property type="entry name" value="HDIG_dom"/>
</dbReference>
<feature type="domain" description="tRNA nucleotidyltransferase/poly(A) polymerase RNA and SrmB- binding" evidence="14">
    <location>
        <begin position="149"/>
        <end position="210"/>
    </location>
</feature>
<keyword evidence="3" id="KW-0820">tRNA-binding</keyword>
<dbReference type="InterPro" id="IPR002646">
    <property type="entry name" value="PolA_pol_head_dom"/>
</dbReference>
<evidence type="ECO:0000256" key="9">
    <source>
        <dbReference type="ARBA" id="ARBA00022842"/>
    </source>
</evidence>
<feature type="domain" description="Poly A polymerase head" evidence="12">
    <location>
        <begin position="79"/>
        <end position="124"/>
    </location>
</feature>
<protein>
    <submittedName>
        <fullName evidence="15">HD domain-containing protein</fullName>
    </submittedName>
</protein>
<organism evidence="15">
    <name type="scientific">Deinococcus sonorensis KR-87</name>
    <dbReference type="NCBI Taxonomy" id="694439"/>
    <lineage>
        <taxon>Bacteria</taxon>
        <taxon>Thermotogati</taxon>
        <taxon>Deinococcota</taxon>
        <taxon>Deinococci</taxon>
        <taxon>Deinococcales</taxon>
        <taxon>Deinococcaceae</taxon>
        <taxon>Deinococcus</taxon>
    </lineage>
</organism>
<evidence type="ECO:0000256" key="7">
    <source>
        <dbReference type="ARBA" id="ARBA00022723"/>
    </source>
</evidence>
<keyword evidence="7" id="KW-0479">Metal-binding</keyword>
<evidence type="ECO:0000256" key="4">
    <source>
        <dbReference type="ARBA" id="ARBA00022679"/>
    </source>
</evidence>
<sequence length="428" mass="47801">MWRRRLTLPRRWPPGALLVGGAARDLLRGAAPGDWDWAAPDPELAAEWLGRQLDGAVFALDQERGYYRVVGPAEEQHDVVPLPADLTSELLRRDFTVNALALAPDGQVHDPSEGQRDLRARTLRMVSEANLRSDPLRLLRAARLSITLGFRIEPQTREAVIRLAGEDWPSPAAERVREELHALLLHPQAARGVRLLEELHLLQRWLPELREGLGVEQGGFHHLDVFQHNVEALHQLVQRFPEAPLALRWATLLHDVGKPRSRSMEGGQTHYYGHARLGAELAGSMLARLKAPAALETRVSALVAAHMVPLPQNEREARRFVHRRRELLPDLLQLMLADREAARGPQSSAASRRYYQQGMDRVLAALEEQPSAPAPLLRGQEVMQLLSLAPGPAVGEAVAALAEARALGEIHTPEEARVWLRDWAERRG</sequence>
<evidence type="ECO:0000256" key="6">
    <source>
        <dbReference type="ARBA" id="ARBA00022695"/>
    </source>
</evidence>
<keyword evidence="9" id="KW-0460">Magnesium</keyword>
<evidence type="ECO:0000256" key="1">
    <source>
        <dbReference type="ARBA" id="ARBA00001946"/>
    </source>
</evidence>
<dbReference type="InterPro" id="IPR050124">
    <property type="entry name" value="tRNA_CCA-adding_enzyme"/>
</dbReference>
<comment type="similarity">
    <text evidence="2 11">Belongs to the tRNA nucleotidyltransferase/poly(A) polymerase family.</text>
</comment>
<name>A0AAU7UBH9_9DEIO</name>
<dbReference type="AlphaFoldDB" id="A0AAU7UBH9"/>
<dbReference type="Pfam" id="PF12627">
    <property type="entry name" value="PolyA_pol_RNAbd"/>
    <property type="match status" value="1"/>
</dbReference>
<dbReference type="NCBIfam" id="TIGR00277">
    <property type="entry name" value="HDIG"/>
    <property type="match status" value="1"/>
</dbReference>
<evidence type="ECO:0000259" key="13">
    <source>
        <dbReference type="Pfam" id="PF01966"/>
    </source>
</evidence>
<dbReference type="SUPFAM" id="SSF81891">
    <property type="entry name" value="Poly A polymerase C-terminal region-like"/>
    <property type="match status" value="1"/>
</dbReference>